<dbReference type="Pfam" id="PF24094">
    <property type="entry name" value="DEATH_SH3BP4"/>
    <property type="match status" value="1"/>
</dbReference>
<dbReference type="Pfam" id="PF23637">
    <property type="entry name" value="SH3BP4_C"/>
    <property type="match status" value="1"/>
</dbReference>
<dbReference type="CDD" id="cd01670">
    <property type="entry name" value="Death"/>
    <property type="match status" value="1"/>
</dbReference>
<dbReference type="InterPro" id="IPR056183">
    <property type="entry name" value="DEATH_SH3BP4"/>
</dbReference>
<evidence type="ECO:0000259" key="1">
    <source>
        <dbReference type="Pfam" id="PF23637"/>
    </source>
</evidence>
<evidence type="ECO:0000313" key="4">
    <source>
        <dbReference type="Proteomes" id="UP001474421"/>
    </source>
</evidence>
<sequence length="251" mass="29060">MSVSCHLKEFSWSKSEGSLVDLDDGSLTRNDWIDNKENELHLKSHWTGEFKQDTPVSENLNDWKALADALQFSDLSRYDLNALQIEKESEKVAYIMKKLKEICHTHRSTRRFLYELSVALLKLDCQGLVARITQDTVIFTAAVKLGKSWRELAEKLARLTKQQIDAYETPHHGKNGEVAPEMMWKPAYDFLYTWSAHYGDSYRDMLQDLHLALDKMKNPVTKQWREITGALILVNCMEILRASAFSMLDEE</sequence>
<dbReference type="Proteomes" id="UP001474421">
    <property type="component" value="Unassembled WGS sequence"/>
</dbReference>
<dbReference type="GO" id="GO:0005737">
    <property type="term" value="C:cytoplasm"/>
    <property type="evidence" value="ECO:0007669"/>
    <property type="project" value="TreeGrafter"/>
</dbReference>
<evidence type="ECO:0000259" key="2">
    <source>
        <dbReference type="Pfam" id="PF24094"/>
    </source>
</evidence>
<gene>
    <name evidence="3" type="ORF">NXF25_019673</name>
</gene>
<feature type="domain" description="SH3BP4 DEATH" evidence="2">
    <location>
        <begin position="54"/>
        <end position="122"/>
    </location>
</feature>
<reference evidence="3 4" key="1">
    <citation type="journal article" date="2024" name="Proc. Natl. Acad. Sci. U.S.A.">
        <title>The genetic regulatory architecture and epigenomic basis for age-related changes in rattlesnake venom.</title>
        <authorList>
            <person name="Hogan M.P."/>
            <person name="Holding M.L."/>
            <person name="Nystrom G.S."/>
            <person name="Colston T.J."/>
            <person name="Bartlett D.A."/>
            <person name="Mason A.J."/>
            <person name="Ellsworth S.A."/>
            <person name="Rautsaw R.M."/>
            <person name="Lawrence K.C."/>
            <person name="Strickland J.L."/>
            <person name="He B."/>
            <person name="Fraser P."/>
            <person name="Margres M.J."/>
            <person name="Gilbert D.M."/>
            <person name="Gibbs H.L."/>
            <person name="Parkinson C.L."/>
            <person name="Rokyta D.R."/>
        </authorList>
    </citation>
    <scope>NUCLEOTIDE SEQUENCE [LARGE SCALE GENOMIC DNA]</scope>
    <source>
        <strain evidence="3">DRR0105</strain>
    </source>
</reference>
<dbReference type="PANTHER" id="PTHR15603">
    <property type="entry name" value="SH3 DOMAIN-CONTAINING PROTEIN"/>
    <property type="match status" value="1"/>
</dbReference>
<dbReference type="PANTHER" id="PTHR15603:SF1">
    <property type="entry name" value="METASTASIS-ASSOCIATED IN COLON CANCER PROTEIN 1"/>
    <property type="match status" value="1"/>
</dbReference>
<name>A0AAW1B4E3_CROAD</name>
<keyword evidence="4" id="KW-1185">Reference proteome</keyword>
<dbReference type="EMBL" id="JAOTOJ010000008">
    <property type="protein sequence ID" value="KAK9396312.1"/>
    <property type="molecule type" value="Genomic_DNA"/>
</dbReference>
<evidence type="ECO:0000313" key="3">
    <source>
        <dbReference type="EMBL" id="KAK9396312.1"/>
    </source>
</evidence>
<protein>
    <submittedName>
        <fullName evidence="3">Metastasis-associated in colon cancer protein 1</fullName>
    </submittedName>
</protein>
<dbReference type="InterPro" id="IPR056181">
    <property type="entry name" value="SH3BP4_C"/>
</dbReference>
<accession>A0AAW1B4E3</accession>
<organism evidence="3 4">
    <name type="scientific">Crotalus adamanteus</name>
    <name type="common">Eastern diamondback rattlesnake</name>
    <dbReference type="NCBI Taxonomy" id="8729"/>
    <lineage>
        <taxon>Eukaryota</taxon>
        <taxon>Metazoa</taxon>
        <taxon>Chordata</taxon>
        <taxon>Craniata</taxon>
        <taxon>Vertebrata</taxon>
        <taxon>Euteleostomi</taxon>
        <taxon>Lepidosauria</taxon>
        <taxon>Squamata</taxon>
        <taxon>Bifurcata</taxon>
        <taxon>Unidentata</taxon>
        <taxon>Episquamata</taxon>
        <taxon>Toxicofera</taxon>
        <taxon>Serpentes</taxon>
        <taxon>Colubroidea</taxon>
        <taxon>Viperidae</taxon>
        <taxon>Crotalinae</taxon>
        <taxon>Crotalus</taxon>
    </lineage>
</organism>
<proteinExistence type="predicted"/>
<feature type="domain" description="SH3BP4 C-terminal helical" evidence="1">
    <location>
        <begin position="131"/>
        <end position="240"/>
    </location>
</feature>
<dbReference type="AlphaFoldDB" id="A0AAW1B4E3"/>
<comment type="caution">
    <text evidence="3">The sequence shown here is derived from an EMBL/GenBank/DDBJ whole genome shotgun (WGS) entry which is preliminary data.</text>
</comment>